<feature type="region of interest" description="Disordered" evidence="1">
    <location>
        <begin position="111"/>
        <end position="131"/>
    </location>
</feature>
<accession>A0AAN8REM2</accession>
<organism evidence="2 3">
    <name type="scientific">Orbilia javanica</name>
    <dbReference type="NCBI Taxonomy" id="47235"/>
    <lineage>
        <taxon>Eukaryota</taxon>
        <taxon>Fungi</taxon>
        <taxon>Dikarya</taxon>
        <taxon>Ascomycota</taxon>
        <taxon>Pezizomycotina</taxon>
        <taxon>Orbiliomycetes</taxon>
        <taxon>Orbiliales</taxon>
        <taxon>Orbiliaceae</taxon>
        <taxon>Orbilia</taxon>
    </lineage>
</organism>
<dbReference type="EMBL" id="JAVHNR010000003">
    <property type="protein sequence ID" value="KAK6348206.1"/>
    <property type="molecule type" value="Genomic_DNA"/>
</dbReference>
<evidence type="ECO:0000313" key="2">
    <source>
        <dbReference type="EMBL" id="KAK6348206.1"/>
    </source>
</evidence>
<reference evidence="2 3" key="1">
    <citation type="submission" date="2019-10" db="EMBL/GenBank/DDBJ databases">
        <authorList>
            <person name="Palmer J.M."/>
        </authorList>
    </citation>
    <scope>NUCLEOTIDE SEQUENCE [LARGE SCALE GENOMIC DNA]</scope>
    <source>
        <strain evidence="2 3">TWF718</strain>
    </source>
</reference>
<name>A0AAN8REM2_9PEZI</name>
<gene>
    <name evidence="2" type="ORF">TWF718_006016</name>
</gene>
<evidence type="ECO:0000313" key="3">
    <source>
        <dbReference type="Proteomes" id="UP001313282"/>
    </source>
</evidence>
<sequence>MTMASDDDVDGGLWRGVEVVLVALEIQKFRDSFFGQPVLGYKKLQPPANQRASLHHQLHTTALFNILVCATSTLVHDHFRYYTFRDNSTVITAIRKLKLTSLRLHLHNVAPSSRSSNVPQTTGHSNRSSLR</sequence>
<evidence type="ECO:0000256" key="1">
    <source>
        <dbReference type="SAM" id="MobiDB-lite"/>
    </source>
</evidence>
<proteinExistence type="predicted"/>
<keyword evidence="3" id="KW-1185">Reference proteome</keyword>
<comment type="caution">
    <text evidence="2">The sequence shown here is derived from an EMBL/GenBank/DDBJ whole genome shotgun (WGS) entry which is preliminary data.</text>
</comment>
<protein>
    <submittedName>
        <fullName evidence="2">Uncharacterized protein</fullName>
    </submittedName>
</protein>
<dbReference type="AlphaFoldDB" id="A0AAN8REM2"/>
<dbReference type="Proteomes" id="UP001313282">
    <property type="component" value="Unassembled WGS sequence"/>
</dbReference>